<dbReference type="GO" id="GO:0004559">
    <property type="term" value="F:alpha-mannosidase activity"/>
    <property type="evidence" value="ECO:0007669"/>
    <property type="project" value="TreeGrafter"/>
</dbReference>
<dbReference type="SUPFAM" id="SSF74650">
    <property type="entry name" value="Galactose mutarotase-like"/>
    <property type="match status" value="1"/>
</dbReference>
<proteinExistence type="predicted"/>
<evidence type="ECO:0000313" key="3">
    <source>
        <dbReference type="Proteomes" id="UP001145050"/>
    </source>
</evidence>
<gene>
    <name evidence="2" type="ORF">NC797_02795</name>
</gene>
<feature type="domain" description="Glycosyl hydrolases family 38 C-terminal" evidence="1">
    <location>
        <begin position="23"/>
        <end position="92"/>
    </location>
</feature>
<dbReference type="GO" id="GO:0030246">
    <property type="term" value="F:carbohydrate binding"/>
    <property type="evidence" value="ECO:0007669"/>
    <property type="project" value="InterPro"/>
</dbReference>
<evidence type="ECO:0000259" key="1">
    <source>
        <dbReference type="Pfam" id="PF17677"/>
    </source>
</evidence>
<keyword evidence="3" id="KW-1185">Reference proteome</keyword>
<dbReference type="PANTHER" id="PTHR46017">
    <property type="entry name" value="ALPHA-MANNOSIDASE 2C1"/>
    <property type="match status" value="1"/>
</dbReference>
<accession>A0A9X3WU40</accession>
<reference evidence="2" key="1">
    <citation type="submission" date="2022-06" db="EMBL/GenBank/DDBJ databases">
        <title>Aquibacillus sp. a new bacterium isolated from soil saline samples.</title>
        <authorList>
            <person name="Galisteo C."/>
            <person name="De La Haba R."/>
            <person name="Sanchez-Porro C."/>
            <person name="Ventosa A."/>
        </authorList>
    </citation>
    <scope>NUCLEOTIDE SEQUENCE</scope>
    <source>
        <strain evidence="2">3ASR75-11</strain>
    </source>
</reference>
<dbReference type="AlphaFoldDB" id="A0A9X3WU40"/>
<comment type="caution">
    <text evidence="2">The sequence shown here is derived from an EMBL/GenBank/DDBJ whole genome shotgun (WGS) entry which is preliminary data.</text>
</comment>
<dbReference type="Gene3D" id="2.60.40.2220">
    <property type="match status" value="1"/>
</dbReference>
<name>A0A9X3WU40_9BACI</name>
<dbReference type="PANTHER" id="PTHR46017:SF1">
    <property type="entry name" value="ALPHA-MANNOSIDASE 2C1"/>
    <property type="match status" value="1"/>
</dbReference>
<dbReference type="InterPro" id="IPR041147">
    <property type="entry name" value="GH38_C"/>
</dbReference>
<dbReference type="EMBL" id="JAMQKB010000001">
    <property type="protein sequence ID" value="MDC3423434.1"/>
    <property type="molecule type" value="Genomic_DNA"/>
</dbReference>
<organism evidence="2 3">
    <name type="scientific">Terrihalobacillus insolitus</name>
    <dbReference type="NCBI Taxonomy" id="2950438"/>
    <lineage>
        <taxon>Bacteria</taxon>
        <taxon>Bacillati</taxon>
        <taxon>Bacillota</taxon>
        <taxon>Bacilli</taxon>
        <taxon>Bacillales</taxon>
        <taxon>Bacillaceae</taxon>
        <taxon>Terrihalobacillus</taxon>
    </lineage>
</organism>
<dbReference type="GO" id="GO:0009313">
    <property type="term" value="P:oligosaccharide catabolic process"/>
    <property type="evidence" value="ECO:0007669"/>
    <property type="project" value="TreeGrafter"/>
</dbReference>
<dbReference type="RefSeq" id="WP_272435131.1">
    <property type="nucleotide sequence ID" value="NZ_JAMQKB010000001.1"/>
</dbReference>
<dbReference type="Pfam" id="PF17677">
    <property type="entry name" value="Glyco_hydro38C2"/>
    <property type="match status" value="1"/>
</dbReference>
<dbReference type="InterPro" id="IPR011013">
    <property type="entry name" value="Gal_mutarotase_sf_dom"/>
</dbReference>
<keyword evidence="2" id="KW-0378">Hydrolase</keyword>
<dbReference type="Proteomes" id="UP001145050">
    <property type="component" value="Unassembled WGS sequence"/>
</dbReference>
<evidence type="ECO:0000313" key="2">
    <source>
        <dbReference type="EMBL" id="MDC3423434.1"/>
    </source>
</evidence>
<sequence>MKLNRADVKTPLEYSFLKETNTNVVLSTLKKAEDGDQFLLRFYNPTDTEKTAQYEFGRSINQAQLANLNEEPKSSVHVDNDKVEVNLKVNQVKNILF</sequence>
<protein>
    <submittedName>
        <fullName evidence="2">Glycosyl hydrolase-related protein</fullName>
    </submittedName>
</protein>